<dbReference type="Proteomes" id="UP000430079">
    <property type="component" value="Unassembled WGS sequence"/>
</dbReference>
<name>A0A640SQR5_9ACTN</name>
<dbReference type="EMBL" id="BLIO01000001">
    <property type="protein sequence ID" value="GFE13152.1"/>
    <property type="molecule type" value="Genomic_DNA"/>
</dbReference>
<evidence type="ECO:0000313" key="2">
    <source>
        <dbReference type="Proteomes" id="UP000430079"/>
    </source>
</evidence>
<evidence type="ECO:0000313" key="1">
    <source>
        <dbReference type="EMBL" id="GFE13152.1"/>
    </source>
</evidence>
<organism evidence="1 2">
    <name type="scientific">Streptomyces glebosus</name>
    <dbReference type="NCBI Taxonomy" id="249580"/>
    <lineage>
        <taxon>Bacteria</taxon>
        <taxon>Bacillati</taxon>
        <taxon>Actinomycetota</taxon>
        <taxon>Actinomycetes</taxon>
        <taxon>Kitasatosporales</taxon>
        <taxon>Streptomycetaceae</taxon>
        <taxon>Streptomyces</taxon>
    </lineage>
</organism>
<reference evidence="1 2" key="1">
    <citation type="submission" date="2019-12" db="EMBL/GenBank/DDBJ databases">
        <title>Whole genome shotgun sequence of Streptomyces hygroscopicus subsp. glebosus NBRC 13786.</title>
        <authorList>
            <person name="Ichikawa N."/>
            <person name="Kimura A."/>
            <person name="Kitahashi Y."/>
            <person name="Komaki H."/>
            <person name="Tamura T."/>
        </authorList>
    </citation>
    <scope>NUCLEOTIDE SEQUENCE [LARGE SCALE GENOMIC DNA]</scope>
    <source>
        <strain evidence="1 2">NBRC 13786</strain>
    </source>
</reference>
<protein>
    <submittedName>
        <fullName evidence="1">Uncharacterized protein</fullName>
    </submittedName>
</protein>
<accession>A0A640SQR5</accession>
<gene>
    <name evidence="1" type="ORF">Sgleb_11990</name>
</gene>
<comment type="caution">
    <text evidence="1">The sequence shown here is derived from an EMBL/GenBank/DDBJ whole genome shotgun (WGS) entry which is preliminary data.</text>
</comment>
<sequence>MSTTEATPAGTAAGYAVSCAKCIDLQRELEAAERARDRTRAVDCRVLLRRHPRHDGVPVEAGA</sequence>
<dbReference type="AlphaFoldDB" id="A0A640SQR5"/>
<proteinExistence type="predicted"/>
<keyword evidence="2" id="KW-1185">Reference proteome</keyword>